<evidence type="ECO:0000313" key="2">
    <source>
        <dbReference type="Proteomes" id="UP000790347"/>
    </source>
</evidence>
<accession>A0A922L1P2</accession>
<dbReference type="EMBL" id="ASGP02000008">
    <property type="protein sequence ID" value="KAH9494157.1"/>
    <property type="molecule type" value="Genomic_DNA"/>
</dbReference>
<protein>
    <submittedName>
        <fullName evidence="1">Uncharacterized protein</fullName>
    </submittedName>
</protein>
<gene>
    <name evidence="1" type="ORF">DERF_014868</name>
</gene>
<organism evidence="1 2">
    <name type="scientific">Dermatophagoides farinae</name>
    <name type="common">American house dust mite</name>
    <dbReference type="NCBI Taxonomy" id="6954"/>
    <lineage>
        <taxon>Eukaryota</taxon>
        <taxon>Metazoa</taxon>
        <taxon>Ecdysozoa</taxon>
        <taxon>Arthropoda</taxon>
        <taxon>Chelicerata</taxon>
        <taxon>Arachnida</taxon>
        <taxon>Acari</taxon>
        <taxon>Acariformes</taxon>
        <taxon>Sarcoptiformes</taxon>
        <taxon>Astigmata</taxon>
        <taxon>Psoroptidia</taxon>
        <taxon>Analgoidea</taxon>
        <taxon>Pyroglyphidae</taxon>
        <taxon>Dermatophagoidinae</taxon>
        <taxon>Dermatophagoides</taxon>
    </lineage>
</organism>
<evidence type="ECO:0000313" key="1">
    <source>
        <dbReference type="EMBL" id="KAH9494157.1"/>
    </source>
</evidence>
<proteinExistence type="predicted"/>
<keyword evidence="2" id="KW-1185">Reference proteome</keyword>
<comment type="caution">
    <text evidence="1">The sequence shown here is derived from an EMBL/GenBank/DDBJ whole genome shotgun (WGS) entry which is preliminary data.</text>
</comment>
<reference evidence="1" key="2">
    <citation type="journal article" date="2022" name="Res Sq">
        <title>Comparative Genomics Reveals Insights into the Divergent Evolution of Astigmatic Mites and Household Pest Adaptations.</title>
        <authorList>
            <person name="Xiong Q."/>
            <person name="Wan A.T.-Y."/>
            <person name="Liu X.-Y."/>
            <person name="Fung C.S.-H."/>
            <person name="Xiao X."/>
            <person name="Malainual N."/>
            <person name="Hou J."/>
            <person name="Wang L."/>
            <person name="Wang M."/>
            <person name="Yang K."/>
            <person name="Cui Y."/>
            <person name="Leung E."/>
            <person name="Nong W."/>
            <person name="Shin S.-K."/>
            <person name="Au S."/>
            <person name="Jeong K.Y."/>
            <person name="Chew F.T."/>
            <person name="Hui J."/>
            <person name="Leung T.F."/>
            <person name="Tungtrongchitr A."/>
            <person name="Zhong N."/>
            <person name="Liu Z."/>
            <person name="Tsui S."/>
        </authorList>
    </citation>
    <scope>NUCLEOTIDE SEQUENCE</scope>
    <source>
        <strain evidence="1">Derf</strain>
        <tissue evidence="1">Whole organism</tissue>
    </source>
</reference>
<sequence length="123" mass="14244">MQKSRRKKNPNLNESLTRRLITNGKFMFDTHVYMINPFSISLNKNICLGFNFLRHNLFKTPSPTSTRSGFCNGCIQIGQKLTTPDTPKQFSTLAMRLAFSSVPTIFMENDKNSTIKDRRSWYI</sequence>
<reference evidence="1" key="1">
    <citation type="submission" date="2013-05" db="EMBL/GenBank/DDBJ databases">
        <authorList>
            <person name="Yim A.K.Y."/>
            <person name="Chan T.F."/>
            <person name="Ji K.M."/>
            <person name="Liu X.Y."/>
            <person name="Zhou J.W."/>
            <person name="Li R.Q."/>
            <person name="Yang K.Y."/>
            <person name="Li J."/>
            <person name="Li M."/>
            <person name="Law P.T.W."/>
            <person name="Wu Y.L."/>
            <person name="Cai Z.L."/>
            <person name="Qin H."/>
            <person name="Bao Y."/>
            <person name="Leung R.K.K."/>
            <person name="Ng P.K.S."/>
            <person name="Zou J."/>
            <person name="Zhong X.J."/>
            <person name="Ran P.X."/>
            <person name="Zhong N.S."/>
            <person name="Liu Z.G."/>
            <person name="Tsui S.K.W."/>
        </authorList>
    </citation>
    <scope>NUCLEOTIDE SEQUENCE</scope>
    <source>
        <strain evidence="1">Derf</strain>
        <tissue evidence="1">Whole organism</tissue>
    </source>
</reference>
<dbReference type="AlphaFoldDB" id="A0A922L1P2"/>
<name>A0A922L1P2_DERFA</name>
<dbReference type="Proteomes" id="UP000790347">
    <property type="component" value="Unassembled WGS sequence"/>
</dbReference>